<name>A0ABW3W5M8_9ACTN</name>
<keyword evidence="3" id="KW-1185">Reference proteome</keyword>
<gene>
    <name evidence="2" type="ORF">ACFQ3F_21770</name>
</gene>
<dbReference type="Pfam" id="PF17963">
    <property type="entry name" value="Big_9"/>
    <property type="match status" value="6"/>
</dbReference>
<dbReference type="Proteomes" id="UP001597229">
    <property type="component" value="Unassembled WGS sequence"/>
</dbReference>
<evidence type="ECO:0000313" key="2">
    <source>
        <dbReference type="EMBL" id="MFD1250435.1"/>
    </source>
</evidence>
<keyword evidence="1" id="KW-0732">Signal</keyword>
<dbReference type="RefSeq" id="WP_367919094.1">
    <property type="nucleotide sequence ID" value="NZ_BAABAC010000018.1"/>
</dbReference>
<protein>
    <submittedName>
        <fullName evidence="2">Ig-like domain-containing protein</fullName>
    </submittedName>
</protein>
<evidence type="ECO:0000256" key="1">
    <source>
        <dbReference type="SAM" id="SignalP"/>
    </source>
</evidence>
<sequence>MSPPSLVAAVLTGFAATLVALVPGAAHADPAAAPTVPTQYFSTTYGTTLTGNLCAGATDPQGGPITVDSVAATDVTFTYLSSTCAFTLKPGTYEGPLTISYKLTDGVNVSNPQKIVVTVGRQGNAAVVTQTESFATGKGLKLIFSNLQGQLTANDLDPEGAPITTQSQTMPENGAFLPGEDFLGAPAYGTKAYVYTPPTGFVGTRRFTYLASDGVNTTQQVYTITMTDQGPQKLPVAKPDAYDVPKGGSLTTTKANGLLANDSDADSAYLQVNGHTDPAHGTLTGLDNYTGAFTYTPQPGYVGADSFTYRVTDSEGNETPFATVSLSVKSLPPVAVDDALQVAQDTATVIPFSTLTANDSDPDSSYVVVSVLGGGHGTALASYAAKTITYTPNPGYSGPDTIIYRLRDPDGNDSGWANVAVTVVPTGVNQAPVANADGYQVHQGKPLTVSAAQGPLANDTDFEKQALQIASHGTPQHGTFTVFDDATGAFTYQPQAGWHGTETITYTAKDPQNAVSGSATITIEVVNDAPVAVDDAYDAVPGVPLHVSAAEGVLANDTDPEGLPVEATDWGFPSHGMLAHNNDGSLVYTPDADFTGVDTVAYAVRDDAWQKSNYATVTFTIATGELTPATPTLPGPAQVGRPLVAKPGSWGPGTVSLGYRWLRDGTAIDGATAASYTPGAADLGHRLSVRVTGSRTGYASAERTSAEVLVGVGTLSAPTPRVTGTARTGRRLRAVAGTWGPAPVTLTYQWLRNGKAIKGATRASYRVGRKDRGKRIAVRVTGSRPGCTTAVRVSAAKRVR</sequence>
<reference evidence="3" key="1">
    <citation type="journal article" date="2019" name="Int. J. Syst. Evol. Microbiol.">
        <title>The Global Catalogue of Microorganisms (GCM) 10K type strain sequencing project: providing services to taxonomists for standard genome sequencing and annotation.</title>
        <authorList>
            <consortium name="The Broad Institute Genomics Platform"/>
            <consortium name="The Broad Institute Genome Sequencing Center for Infectious Disease"/>
            <person name="Wu L."/>
            <person name="Ma J."/>
        </authorList>
    </citation>
    <scope>NUCLEOTIDE SEQUENCE [LARGE SCALE GENOMIC DNA]</scope>
    <source>
        <strain evidence="3">CCUG 52478</strain>
    </source>
</reference>
<dbReference type="Gene3D" id="2.60.40.2700">
    <property type="match status" value="2"/>
</dbReference>
<dbReference type="Gene3D" id="2.60.40.3440">
    <property type="match status" value="4"/>
</dbReference>
<evidence type="ECO:0000313" key="3">
    <source>
        <dbReference type="Proteomes" id="UP001597229"/>
    </source>
</evidence>
<feature type="chain" id="PRO_5046754463" evidence="1">
    <location>
        <begin position="29"/>
        <end position="800"/>
    </location>
</feature>
<proteinExistence type="predicted"/>
<feature type="signal peptide" evidence="1">
    <location>
        <begin position="1"/>
        <end position="28"/>
    </location>
</feature>
<accession>A0ABW3W5M8</accession>
<dbReference type="EMBL" id="JBHTLX010000024">
    <property type="protein sequence ID" value="MFD1250435.1"/>
    <property type="molecule type" value="Genomic_DNA"/>
</dbReference>
<dbReference type="NCBIfam" id="NF012211">
    <property type="entry name" value="tand_rpt_95"/>
    <property type="match status" value="4"/>
</dbReference>
<comment type="caution">
    <text evidence="2">The sequence shown here is derived from an EMBL/GenBank/DDBJ whole genome shotgun (WGS) entry which is preliminary data.</text>
</comment>
<organism evidence="2 3">
    <name type="scientific">Nocardioides ginsengisoli</name>
    <dbReference type="NCBI Taxonomy" id="363868"/>
    <lineage>
        <taxon>Bacteria</taxon>
        <taxon>Bacillati</taxon>
        <taxon>Actinomycetota</taxon>
        <taxon>Actinomycetes</taxon>
        <taxon>Propionibacteriales</taxon>
        <taxon>Nocardioidaceae</taxon>
        <taxon>Nocardioides</taxon>
    </lineage>
</organism>